<dbReference type="Proteomes" id="UP000026902">
    <property type="component" value="Segment"/>
</dbReference>
<evidence type="ECO:0000313" key="2">
    <source>
        <dbReference type="Proteomes" id="UP000026902"/>
    </source>
</evidence>
<dbReference type="RefSeq" id="YP_009037083.1">
    <property type="nucleotide sequence ID" value="NC_024216.1"/>
</dbReference>
<dbReference type="KEGG" id="vg:19526483"/>
<evidence type="ECO:0000313" key="1">
    <source>
        <dbReference type="EMBL" id="AHZ09617.1"/>
    </source>
</evidence>
<protein>
    <submittedName>
        <fullName evidence="1">RNA polymerase sigma factor sigma-28</fullName>
    </submittedName>
</protein>
<dbReference type="GeneID" id="19526483"/>
<dbReference type="EMBL" id="KJ489397">
    <property type="protein sequence ID" value="AHZ09617.1"/>
    <property type="molecule type" value="Genomic_DNA"/>
</dbReference>
<proteinExistence type="predicted"/>
<organism evidence="1 2">
    <name type="scientific">Bacillus phage CAM003</name>
    <dbReference type="NCBI Taxonomy" id="1486657"/>
    <lineage>
        <taxon>Viruses</taxon>
        <taxon>Duplodnaviria</taxon>
        <taxon>Heunggongvirae</taxon>
        <taxon>Uroviricota</taxon>
        <taxon>Caudoviricetes</taxon>
        <taxon>Herelleviridae</taxon>
        <taxon>Bastillevirinae</taxon>
        <taxon>Bastillevirus</taxon>
        <taxon>Bastillevirus CAM003</taxon>
    </lineage>
</organism>
<keyword evidence="2" id="KW-1185">Reference proteome</keyword>
<reference evidence="2" key="1">
    <citation type="submission" date="2014-09" db="EMBL/GenBank/DDBJ databases">
        <authorList>
            <person name="Sauder A.B."/>
            <person name="McKenzie Q.R."/>
            <person name="Temple L.M."/>
            <person name="Alexis B.K."/>
            <person name="Al-Atrache Z."/>
            <person name="Lewis L.O."/>
            <person name="Loesser-Casey K.E."/>
            <person name="Mitchell K.J."/>
        </authorList>
    </citation>
    <scope>NUCLEOTIDE SEQUENCE [LARGE SCALE GENOMIC DNA]</scope>
</reference>
<name>A0A024AZS3_9CAUD</name>
<sequence>MARKLEQEEQRILNGNRFLKNVEATTGVLSRDTDQLFHQYKNLRVAVYNEFKGYISDEATRKELWSYISEHFVRLVKEYHINGEVDFPYYIKNKLKLRVKNSFIKNNYRDKNRVFVTRKDVDVANLIEEEEAHDIELDYYEVLEYVLYGVHLDEIDRDILYLLISEQKDNYIEKILYSRYAKEGVAALTIQEKIADLKELLRTRLHESLERRNR</sequence>
<accession>A0A024AZS3</accession>